<sequence length="173" mass="18811">MHSKVMTLLVLAVLGIGCAGTSTPRGYVIMRDVPENPTFMVLPAGEDVEEIKIANKVEEALISAGVSVISRPAVKSVVSERNVGASETQTSSEASESAAAGVTLKETYWAYDEIDVDYIIHTDRRVGQAKIEKRETREILVIFSIEFDFYGPDLGARVHEALEGVGVRVQTNE</sequence>
<gene>
    <name evidence="1" type="ORF">ACFL2Z_00855</name>
</gene>
<protein>
    <submittedName>
        <fullName evidence="1">Uncharacterized protein</fullName>
    </submittedName>
</protein>
<dbReference type="PROSITE" id="PS51257">
    <property type="entry name" value="PROKAR_LIPOPROTEIN"/>
    <property type="match status" value="1"/>
</dbReference>
<accession>A0ABV6YN00</accession>
<reference evidence="1 2" key="1">
    <citation type="submission" date="2024-09" db="EMBL/GenBank/DDBJ databases">
        <authorList>
            <person name="D'Angelo T."/>
        </authorList>
    </citation>
    <scope>NUCLEOTIDE SEQUENCE [LARGE SCALE GENOMIC DNA]</scope>
    <source>
        <strain evidence="1">SAG AM-311-F02</strain>
    </source>
</reference>
<evidence type="ECO:0000313" key="1">
    <source>
        <dbReference type="EMBL" id="MFC1799450.1"/>
    </source>
</evidence>
<organism evidence="1 2">
    <name type="scientific">Eiseniibacteriota bacterium</name>
    <dbReference type="NCBI Taxonomy" id="2212470"/>
    <lineage>
        <taxon>Bacteria</taxon>
        <taxon>Candidatus Eiseniibacteriota</taxon>
    </lineage>
</organism>
<proteinExistence type="predicted"/>
<evidence type="ECO:0000313" key="2">
    <source>
        <dbReference type="Proteomes" id="UP001594288"/>
    </source>
</evidence>
<name>A0ABV6YN00_UNCEI</name>
<dbReference type="Proteomes" id="UP001594288">
    <property type="component" value="Unassembled WGS sequence"/>
</dbReference>
<comment type="caution">
    <text evidence="1">The sequence shown here is derived from an EMBL/GenBank/DDBJ whole genome shotgun (WGS) entry which is preliminary data.</text>
</comment>
<keyword evidence="2" id="KW-1185">Reference proteome</keyword>
<dbReference type="EMBL" id="JBHPEI010000007">
    <property type="protein sequence ID" value="MFC1799450.1"/>
    <property type="molecule type" value="Genomic_DNA"/>
</dbReference>